<feature type="transmembrane region" description="Helical" evidence="6">
    <location>
        <begin position="71"/>
        <end position="92"/>
    </location>
</feature>
<evidence type="ECO:0000256" key="4">
    <source>
        <dbReference type="ARBA" id="ARBA00022989"/>
    </source>
</evidence>
<dbReference type="Pfam" id="PF00892">
    <property type="entry name" value="EamA"/>
    <property type="match status" value="1"/>
</dbReference>
<comment type="subcellular location">
    <subcellularLocation>
        <location evidence="1">Cell membrane</location>
        <topology evidence="1">Multi-pass membrane protein</topology>
    </subcellularLocation>
</comment>
<keyword evidence="5 6" id="KW-0472">Membrane</keyword>
<keyword evidence="3 6" id="KW-0812">Transmembrane</keyword>
<evidence type="ECO:0000313" key="8">
    <source>
        <dbReference type="EMBL" id="EDU61560.1"/>
    </source>
</evidence>
<evidence type="ECO:0000256" key="3">
    <source>
        <dbReference type="ARBA" id="ARBA00022692"/>
    </source>
</evidence>
<evidence type="ECO:0000313" key="9">
    <source>
        <dbReference type="Proteomes" id="UP000004506"/>
    </source>
</evidence>
<feature type="transmembrane region" description="Helical" evidence="6">
    <location>
        <begin position="273"/>
        <end position="293"/>
    </location>
</feature>
<feature type="transmembrane region" description="Helical" evidence="6">
    <location>
        <begin position="125"/>
        <end position="145"/>
    </location>
</feature>
<evidence type="ECO:0000256" key="5">
    <source>
        <dbReference type="ARBA" id="ARBA00023136"/>
    </source>
</evidence>
<comment type="caution">
    <text evidence="8">The sequence shown here is derived from an EMBL/GenBank/DDBJ whole genome shotgun (WGS) entry which is preliminary data.</text>
</comment>
<reference evidence="9" key="1">
    <citation type="submission" date="2008-04" db="EMBL/GenBank/DDBJ databases">
        <title>Draft genome sequence of Providencia stuartii (ATCC 25827).</title>
        <authorList>
            <person name="Sudarsanam P."/>
            <person name="Ley R."/>
            <person name="Guruge J."/>
            <person name="Turnbaugh P.J."/>
            <person name="Mahowald M."/>
            <person name="Liep D."/>
            <person name="Gordon J."/>
        </authorList>
    </citation>
    <scope>NUCLEOTIDE SEQUENCE [LARGE SCALE GENOMIC DNA]</scope>
    <source>
        <strain evidence="9">ATCC 25827</strain>
    </source>
</reference>
<evidence type="ECO:0000256" key="2">
    <source>
        <dbReference type="ARBA" id="ARBA00022475"/>
    </source>
</evidence>
<dbReference type="Proteomes" id="UP000004506">
    <property type="component" value="Unassembled WGS sequence"/>
</dbReference>
<reference evidence="9" key="2">
    <citation type="submission" date="2008-04" db="EMBL/GenBank/DDBJ databases">
        <title>Draft genome sequence of Providencia stuartii(ATCC 25827).</title>
        <authorList>
            <person name="Sudarsanam P."/>
            <person name="Ley R."/>
            <person name="Guruge J."/>
            <person name="Turnbaugh P.J."/>
            <person name="Mahowald M."/>
            <person name="Liep D."/>
            <person name="Gordon J."/>
        </authorList>
    </citation>
    <scope>NUCLEOTIDE SEQUENCE [LARGE SCALE GENOMIC DNA]</scope>
    <source>
        <strain evidence="9">ATCC 25827</strain>
    </source>
</reference>
<dbReference type="InterPro" id="IPR037185">
    <property type="entry name" value="EmrE-like"/>
</dbReference>
<evidence type="ECO:0000259" key="7">
    <source>
        <dbReference type="Pfam" id="PF00892"/>
    </source>
</evidence>
<feature type="transmembrane region" description="Helical" evidence="6">
    <location>
        <begin position="151"/>
        <end position="173"/>
    </location>
</feature>
<feature type="transmembrane region" description="Helical" evidence="6">
    <location>
        <begin position="185"/>
        <end position="205"/>
    </location>
</feature>
<organism evidence="8 9">
    <name type="scientific">Providencia stuartii ATCC 25827</name>
    <dbReference type="NCBI Taxonomy" id="471874"/>
    <lineage>
        <taxon>Bacteria</taxon>
        <taxon>Pseudomonadati</taxon>
        <taxon>Pseudomonadota</taxon>
        <taxon>Gammaproteobacteria</taxon>
        <taxon>Enterobacterales</taxon>
        <taxon>Morganellaceae</taxon>
        <taxon>Providencia</taxon>
    </lineage>
</organism>
<accession>A0AA87CUY9</accession>
<dbReference type="RefSeq" id="WP_004924207.1">
    <property type="nucleotide sequence ID" value="NZ_DS607671.1"/>
</dbReference>
<evidence type="ECO:0000256" key="1">
    <source>
        <dbReference type="ARBA" id="ARBA00004651"/>
    </source>
</evidence>
<feature type="domain" description="EamA" evidence="7">
    <location>
        <begin position="155"/>
        <end position="288"/>
    </location>
</feature>
<feature type="transmembrane region" description="Helical" evidence="6">
    <location>
        <begin position="217"/>
        <end position="236"/>
    </location>
</feature>
<dbReference type="GO" id="GO:0016020">
    <property type="term" value="C:membrane"/>
    <property type="evidence" value="ECO:0007669"/>
    <property type="project" value="InterPro"/>
</dbReference>
<name>A0AA87CUY9_PROST</name>
<sequence length="311" mass="33499">MKLKGLVLVSLGACSYGILSTLVVLAYQAGFSLNDVIGSQTVLGAVLLWLFVLIGSAIRRKSLSWPSKKQSILMLLTGTTTGLTGLLYYASLQYLSPALGVVLFLQFTWMGVAINTAVTRRAPTAMTLVSVLFILIGTTFATGLLNTMHIQFHWLGVALGLCAALSNAIRVYVSGALAVKTDPMMRSAIMVTGGAILTSVIVPPTFLCHFSTFNSLFFSYGLPLAFFGSFFGMWMFAKGTPLIGTSLATILSSMQLPVTILLSVTVLHLPLEFIQFVGVAIILFGVTIAEVKIKTNKQMLLNKLRRSKATR</sequence>
<feature type="transmembrane region" description="Helical" evidence="6">
    <location>
        <begin position="7"/>
        <end position="29"/>
    </location>
</feature>
<feature type="transmembrane region" description="Helical" evidence="6">
    <location>
        <begin position="248"/>
        <end position="267"/>
    </location>
</feature>
<feature type="transmembrane region" description="Helical" evidence="6">
    <location>
        <begin position="98"/>
        <end position="118"/>
    </location>
</feature>
<dbReference type="EMBL" id="ABJD02000047">
    <property type="protein sequence ID" value="EDU61560.1"/>
    <property type="molecule type" value="Genomic_DNA"/>
</dbReference>
<dbReference type="InterPro" id="IPR000620">
    <property type="entry name" value="EamA_dom"/>
</dbReference>
<proteinExistence type="predicted"/>
<reference evidence="8 9" key="3">
    <citation type="submission" date="2008-05" db="EMBL/GenBank/DDBJ databases">
        <authorList>
            <person name="Fulton L."/>
            <person name="Clifton S."/>
            <person name="Fulton B."/>
            <person name="Xu J."/>
            <person name="Minx P."/>
            <person name="Pepin K.H."/>
            <person name="Johnson M."/>
            <person name="Thiruvilangam P."/>
            <person name="Bhonagiri V."/>
            <person name="Nash W.E."/>
            <person name="Mardis E.R."/>
            <person name="Wilson R.K."/>
        </authorList>
    </citation>
    <scope>NUCLEOTIDE SEQUENCE [LARGE SCALE GENOMIC DNA]</scope>
    <source>
        <strain evidence="8 9">ATCC 25827</strain>
    </source>
</reference>
<evidence type="ECO:0000256" key="6">
    <source>
        <dbReference type="SAM" id="Phobius"/>
    </source>
</evidence>
<protein>
    <submittedName>
        <fullName evidence="8">Membrane protein</fullName>
    </submittedName>
</protein>
<keyword evidence="4 6" id="KW-1133">Transmembrane helix</keyword>
<dbReference type="AlphaFoldDB" id="A0AA87CUY9"/>
<gene>
    <name evidence="8" type="ORF">PROSTU_00449</name>
</gene>
<keyword evidence="2" id="KW-1003">Cell membrane</keyword>
<feature type="transmembrane region" description="Helical" evidence="6">
    <location>
        <begin position="41"/>
        <end position="59"/>
    </location>
</feature>
<dbReference type="SUPFAM" id="SSF103481">
    <property type="entry name" value="Multidrug resistance efflux transporter EmrE"/>
    <property type="match status" value="1"/>
</dbReference>